<comment type="caution">
    <text evidence="3">The sequence shown here is derived from an EMBL/GenBank/DDBJ whole genome shotgun (WGS) entry which is preliminary data.</text>
</comment>
<dbReference type="AlphaFoldDB" id="A0A9D4ZSX4"/>
<evidence type="ECO:0000256" key="1">
    <source>
        <dbReference type="ARBA" id="ARBA00022737"/>
    </source>
</evidence>
<proteinExistence type="predicted"/>
<dbReference type="GO" id="GO:0003723">
    <property type="term" value="F:RNA binding"/>
    <property type="evidence" value="ECO:0007669"/>
    <property type="project" value="InterPro"/>
</dbReference>
<feature type="repeat" description="PPR" evidence="2">
    <location>
        <begin position="115"/>
        <end position="149"/>
    </location>
</feature>
<dbReference type="InterPro" id="IPR011990">
    <property type="entry name" value="TPR-like_helical_dom_sf"/>
</dbReference>
<name>A0A9D4ZSX4_ADICA</name>
<dbReference type="GO" id="GO:0009451">
    <property type="term" value="P:RNA modification"/>
    <property type="evidence" value="ECO:0007669"/>
    <property type="project" value="InterPro"/>
</dbReference>
<keyword evidence="1" id="KW-0677">Repeat</keyword>
<evidence type="ECO:0000256" key="2">
    <source>
        <dbReference type="PROSITE-ProRule" id="PRU00708"/>
    </source>
</evidence>
<dbReference type="PROSITE" id="PS51375">
    <property type="entry name" value="PPR"/>
    <property type="match status" value="5"/>
</dbReference>
<dbReference type="FunFam" id="1.25.40.10:FF:000073">
    <property type="entry name" value="Pentatricopeptide repeat-containing protein chloroplastic"/>
    <property type="match status" value="1"/>
</dbReference>
<dbReference type="Gene3D" id="1.25.40.10">
    <property type="entry name" value="Tetratricopeptide repeat domain"/>
    <property type="match status" value="5"/>
</dbReference>
<dbReference type="FunFam" id="1.25.40.10:FF:000158">
    <property type="entry name" value="pentatricopeptide repeat-containing protein At2g33680"/>
    <property type="match status" value="1"/>
</dbReference>
<dbReference type="PANTHER" id="PTHR24015">
    <property type="entry name" value="OS07G0578800 PROTEIN-RELATED"/>
    <property type="match status" value="1"/>
</dbReference>
<dbReference type="Pfam" id="PF13041">
    <property type="entry name" value="PPR_2"/>
    <property type="match status" value="4"/>
</dbReference>
<feature type="repeat" description="PPR" evidence="2">
    <location>
        <begin position="317"/>
        <end position="351"/>
    </location>
</feature>
<dbReference type="NCBIfam" id="TIGR00756">
    <property type="entry name" value="PPR"/>
    <property type="match status" value="5"/>
</dbReference>
<protein>
    <recommendedName>
        <fullName evidence="5">Pentatricopeptide repeat-containing protein</fullName>
    </recommendedName>
</protein>
<dbReference type="OrthoDB" id="10378701at2759"/>
<dbReference type="InterPro" id="IPR046960">
    <property type="entry name" value="PPR_At4g14850-like_plant"/>
</dbReference>
<sequence>MDLAMLRSKENSSKHMDTCAIQEAVKWVWETSSLEETLGSLEDMPILPSLECMVLLMQKCTKEKNLIFAKRVFVLIHKHGGIDNVTLGNHLVQMLVACKGLSHAQEVFETLPCRKEYAWASLIQGYSDNGYPVQTLELFDRMQGECVRSAIYIYPAVFKACARLKYLEKGQETHSESVAKGIELDLYVGNSLVDMYAKCGSLLEAQEVLKKQRLKNAISWNALITAFADLGLHEEVWACLEMMELEGQQPDAGTFVCILKACRSKNSVLKGRQLHILIVKGGWDRSLFIANSLVDMYAKCGQLEEAQKALDHLTSPNLVSWTALISGYVEHGLAMEALNAYKRMQREGLFPDDITFVCCLKACSATGALHVGQELHLEVVKTGLEHEYLVGSILVDMYAKCGLVEDAQNAFDKLYLRTVVSWTALIAGYAKHGHNDVASRLFQKMQEESVIPNTATYTCILRAYGNLGAIDRGHCIHARFAGDQDFMLEFVSSFPCPEPNGIDCSPHASQEKLTGALIDMYSRCGCIVDAKKVFDTIPVTNLVTCNTLIMGCSRQGESSLVPHLMQRMKEWGIVPNGVTFVGLLTACSHSGWLEVAYKYYEDLVEVYLMDLTVEHCNCMIDLYSRAGQHDEALAILENMPFQPDLISFGSMFSVCRSGDLVELGRQVLDGASFSGKNLASVLISMSNIYATAHMWEDVEIIKEILQASKDS</sequence>
<dbReference type="EMBL" id="JABFUD020000001">
    <property type="protein sequence ID" value="KAI5084956.1"/>
    <property type="molecule type" value="Genomic_DNA"/>
</dbReference>
<feature type="repeat" description="PPR" evidence="2">
    <location>
        <begin position="418"/>
        <end position="452"/>
    </location>
</feature>
<evidence type="ECO:0000313" key="3">
    <source>
        <dbReference type="EMBL" id="KAI5084956.1"/>
    </source>
</evidence>
<feature type="repeat" description="PPR" evidence="2">
    <location>
        <begin position="541"/>
        <end position="575"/>
    </location>
</feature>
<gene>
    <name evidence="3" type="ORF">GOP47_0001125</name>
</gene>
<dbReference type="FunFam" id="1.25.40.10:FF:000031">
    <property type="entry name" value="Pentatricopeptide repeat-containing protein mitochondrial"/>
    <property type="match status" value="1"/>
</dbReference>
<accession>A0A9D4ZSX4</accession>
<keyword evidence="4" id="KW-1185">Reference proteome</keyword>
<dbReference type="Pfam" id="PF01535">
    <property type="entry name" value="PPR"/>
    <property type="match status" value="6"/>
</dbReference>
<dbReference type="Proteomes" id="UP000886520">
    <property type="component" value="Chromosome 1"/>
</dbReference>
<dbReference type="InterPro" id="IPR002885">
    <property type="entry name" value="PPR_rpt"/>
</dbReference>
<reference evidence="3" key="1">
    <citation type="submission" date="2021-01" db="EMBL/GenBank/DDBJ databases">
        <title>Adiantum capillus-veneris genome.</title>
        <authorList>
            <person name="Fang Y."/>
            <person name="Liao Q."/>
        </authorList>
    </citation>
    <scope>NUCLEOTIDE SEQUENCE</scope>
    <source>
        <strain evidence="3">H3</strain>
        <tissue evidence="3">Leaf</tissue>
    </source>
</reference>
<feature type="repeat" description="PPR" evidence="2">
    <location>
        <begin position="216"/>
        <end position="250"/>
    </location>
</feature>
<evidence type="ECO:0008006" key="5">
    <source>
        <dbReference type="Google" id="ProtNLM"/>
    </source>
</evidence>
<dbReference type="FunFam" id="1.25.40.10:FF:000344">
    <property type="entry name" value="Pentatricopeptide repeat-containing protein"/>
    <property type="match status" value="1"/>
</dbReference>
<dbReference type="GO" id="GO:0048731">
    <property type="term" value="P:system development"/>
    <property type="evidence" value="ECO:0007669"/>
    <property type="project" value="UniProtKB-ARBA"/>
</dbReference>
<evidence type="ECO:0000313" key="4">
    <source>
        <dbReference type="Proteomes" id="UP000886520"/>
    </source>
</evidence>
<organism evidence="3 4">
    <name type="scientific">Adiantum capillus-veneris</name>
    <name type="common">Maidenhair fern</name>
    <dbReference type="NCBI Taxonomy" id="13818"/>
    <lineage>
        <taxon>Eukaryota</taxon>
        <taxon>Viridiplantae</taxon>
        <taxon>Streptophyta</taxon>
        <taxon>Embryophyta</taxon>
        <taxon>Tracheophyta</taxon>
        <taxon>Polypodiopsida</taxon>
        <taxon>Polypodiidae</taxon>
        <taxon>Polypodiales</taxon>
        <taxon>Pteridineae</taxon>
        <taxon>Pteridaceae</taxon>
        <taxon>Vittarioideae</taxon>
        <taxon>Adiantum</taxon>
    </lineage>
</organism>